<feature type="compositionally biased region" description="Basic and acidic residues" evidence="1">
    <location>
        <begin position="24"/>
        <end position="33"/>
    </location>
</feature>
<evidence type="ECO:0000256" key="1">
    <source>
        <dbReference type="SAM" id="MobiDB-lite"/>
    </source>
</evidence>
<keyword evidence="3" id="KW-1185">Reference proteome</keyword>
<accession>A0ABP1RDQ0</accession>
<feature type="compositionally biased region" description="Polar residues" evidence="1">
    <location>
        <begin position="1"/>
        <end position="21"/>
    </location>
</feature>
<gene>
    <name evidence="2" type="ORF">ODALV1_LOCUS20310</name>
</gene>
<feature type="region of interest" description="Disordered" evidence="1">
    <location>
        <begin position="1"/>
        <end position="33"/>
    </location>
</feature>
<evidence type="ECO:0000313" key="2">
    <source>
        <dbReference type="EMBL" id="CAL8123771.1"/>
    </source>
</evidence>
<comment type="caution">
    <text evidence="2">The sequence shown here is derived from an EMBL/GenBank/DDBJ whole genome shotgun (WGS) entry which is preliminary data.</text>
</comment>
<proteinExistence type="predicted"/>
<sequence length="85" mass="9236">MASSTNNSKSKTILPFETTSPVGEGDRPEDDKAKTRAKIFAEVPDPTLTDLKDSKIINLTATIGNDLFVAKTKEAKDGRNLTQNQ</sequence>
<name>A0ABP1RDQ0_9HEXA</name>
<organism evidence="2 3">
    <name type="scientific">Orchesella dallaii</name>
    <dbReference type="NCBI Taxonomy" id="48710"/>
    <lineage>
        <taxon>Eukaryota</taxon>
        <taxon>Metazoa</taxon>
        <taxon>Ecdysozoa</taxon>
        <taxon>Arthropoda</taxon>
        <taxon>Hexapoda</taxon>
        <taxon>Collembola</taxon>
        <taxon>Entomobryomorpha</taxon>
        <taxon>Entomobryoidea</taxon>
        <taxon>Orchesellidae</taxon>
        <taxon>Orchesellinae</taxon>
        <taxon>Orchesella</taxon>
    </lineage>
</organism>
<protein>
    <submittedName>
        <fullName evidence="2">Uncharacterized protein</fullName>
    </submittedName>
</protein>
<reference evidence="2 3" key="1">
    <citation type="submission" date="2024-08" db="EMBL/GenBank/DDBJ databases">
        <authorList>
            <person name="Cucini C."/>
            <person name="Frati F."/>
        </authorList>
    </citation>
    <scope>NUCLEOTIDE SEQUENCE [LARGE SCALE GENOMIC DNA]</scope>
</reference>
<dbReference type="EMBL" id="CAXLJM020000068">
    <property type="protein sequence ID" value="CAL8123771.1"/>
    <property type="molecule type" value="Genomic_DNA"/>
</dbReference>
<evidence type="ECO:0000313" key="3">
    <source>
        <dbReference type="Proteomes" id="UP001642540"/>
    </source>
</evidence>
<dbReference type="Proteomes" id="UP001642540">
    <property type="component" value="Unassembled WGS sequence"/>
</dbReference>